<dbReference type="AlphaFoldDB" id="A0A8H6J848"/>
<comment type="caution">
    <text evidence="1">The sequence shown here is derived from an EMBL/GenBank/DDBJ whole genome shotgun (WGS) entry which is preliminary data.</text>
</comment>
<sequence>MLLSTFLRRRLGPRKWFLDMDVKGLAPDGFNSIGMMAALLRPSNAMQYMPSQVLSQAETYEQLRGLRFRMGWFRRESDQTRRFTIGVLGDQNFTFLGGKNDLDAEGLEKKNESV</sequence>
<dbReference type="Proteomes" id="UP000652219">
    <property type="component" value="Unassembled WGS sequence"/>
</dbReference>
<protein>
    <submittedName>
        <fullName evidence="1">Uncharacterized protein</fullName>
    </submittedName>
</protein>
<gene>
    <name evidence="1" type="ORF">CSOJ01_07973</name>
</gene>
<name>A0A8H6J848_9PEZI</name>
<proteinExistence type="predicted"/>
<evidence type="ECO:0000313" key="1">
    <source>
        <dbReference type="EMBL" id="KAF6807771.1"/>
    </source>
</evidence>
<reference evidence="1 2" key="1">
    <citation type="journal article" date="2020" name="Phytopathology">
        <title>Genome Sequence Resources of Colletotrichum truncatum, C. plurivorum, C. musicola, and C. sojae: Four Species Pathogenic to Soybean (Glycine max).</title>
        <authorList>
            <person name="Rogerio F."/>
            <person name="Boufleur T.R."/>
            <person name="Ciampi-Guillardi M."/>
            <person name="Sukno S.A."/>
            <person name="Thon M.R."/>
            <person name="Massola Junior N.S."/>
            <person name="Baroncelli R."/>
        </authorList>
    </citation>
    <scope>NUCLEOTIDE SEQUENCE [LARGE SCALE GENOMIC DNA]</scope>
    <source>
        <strain evidence="1 2">LFN0009</strain>
    </source>
</reference>
<organism evidence="1 2">
    <name type="scientific">Colletotrichum sojae</name>
    <dbReference type="NCBI Taxonomy" id="2175907"/>
    <lineage>
        <taxon>Eukaryota</taxon>
        <taxon>Fungi</taxon>
        <taxon>Dikarya</taxon>
        <taxon>Ascomycota</taxon>
        <taxon>Pezizomycotina</taxon>
        <taxon>Sordariomycetes</taxon>
        <taxon>Hypocreomycetidae</taxon>
        <taxon>Glomerellales</taxon>
        <taxon>Glomerellaceae</taxon>
        <taxon>Colletotrichum</taxon>
        <taxon>Colletotrichum orchidearum species complex</taxon>
    </lineage>
</organism>
<dbReference type="EMBL" id="WIGN01000130">
    <property type="protein sequence ID" value="KAF6807771.1"/>
    <property type="molecule type" value="Genomic_DNA"/>
</dbReference>
<evidence type="ECO:0000313" key="2">
    <source>
        <dbReference type="Proteomes" id="UP000652219"/>
    </source>
</evidence>
<keyword evidence="2" id="KW-1185">Reference proteome</keyword>
<accession>A0A8H6J848</accession>